<sequence>MLYVAVRNGQQRVRLTNESLGDTSASVCDHGDDIKASANGNDFHFPLNSISWLLFPTVCFKLWCPTDSAASSPTGEVLRSAAVFHNIAMTKRPTVTLCDCETINVITETQGTRSFAK</sequence>
<gene>
    <name evidence="1" type="ORF">F2P81_000987</name>
</gene>
<reference evidence="1 2" key="1">
    <citation type="submission" date="2019-06" db="EMBL/GenBank/DDBJ databases">
        <title>Draft genomes of female and male turbot (Scophthalmus maximus).</title>
        <authorList>
            <person name="Xu H."/>
            <person name="Xu X.-W."/>
            <person name="Shao C."/>
            <person name="Chen S."/>
        </authorList>
    </citation>
    <scope>NUCLEOTIDE SEQUENCE [LARGE SCALE GENOMIC DNA]</scope>
    <source>
        <strain evidence="1">Ysfricsl-2016a</strain>
        <tissue evidence="1">Blood</tissue>
    </source>
</reference>
<protein>
    <submittedName>
        <fullName evidence="1">Uncharacterized protein</fullName>
    </submittedName>
</protein>
<dbReference type="EMBL" id="VEVO01000001">
    <property type="protein sequence ID" value="KAF0047354.1"/>
    <property type="molecule type" value="Genomic_DNA"/>
</dbReference>
<comment type="caution">
    <text evidence="1">The sequence shown here is derived from an EMBL/GenBank/DDBJ whole genome shotgun (WGS) entry which is preliminary data.</text>
</comment>
<proteinExistence type="predicted"/>
<dbReference type="AlphaFoldDB" id="A0A6A4TW30"/>
<accession>A0A6A4TW30</accession>
<dbReference type="Proteomes" id="UP000438429">
    <property type="component" value="Unassembled WGS sequence"/>
</dbReference>
<evidence type="ECO:0000313" key="2">
    <source>
        <dbReference type="Proteomes" id="UP000438429"/>
    </source>
</evidence>
<organism evidence="1 2">
    <name type="scientific">Scophthalmus maximus</name>
    <name type="common">Turbot</name>
    <name type="synonym">Psetta maxima</name>
    <dbReference type="NCBI Taxonomy" id="52904"/>
    <lineage>
        <taxon>Eukaryota</taxon>
        <taxon>Metazoa</taxon>
        <taxon>Chordata</taxon>
        <taxon>Craniata</taxon>
        <taxon>Vertebrata</taxon>
        <taxon>Euteleostomi</taxon>
        <taxon>Actinopterygii</taxon>
        <taxon>Neopterygii</taxon>
        <taxon>Teleostei</taxon>
        <taxon>Neoteleostei</taxon>
        <taxon>Acanthomorphata</taxon>
        <taxon>Carangaria</taxon>
        <taxon>Pleuronectiformes</taxon>
        <taxon>Pleuronectoidei</taxon>
        <taxon>Scophthalmidae</taxon>
        <taxon>Scophthalmus</taxon>
    </lineage>
</organism>
<name>A0A6A4TW30_SCOMX</name>
<evidence type="ECO:0000313" key="1">
    <source>
        <dbReference type="EMBL" id="KAF0047354.1"/>
    </source>
</evidence>